<keyword evidence="7" id="KW-1185">Reference proteome</keyword>
<dbReference type="PRINTS" id="PR00114">
    <property type="entry name" value="STPHPHTASE"/>
</dbReference>
<dbReference type="STRING" id="5722.A2G1G7"/>
<dbReference type="InterPro" id="IPR047129">
    <property type="entry name" value="PPA2-like"/>
</dbReference>
<evidence type="ECO:0000256" key="4">
    <source>
        <dbReference type="RuleBase" id="RU004273"/>
    </source>
</evidence>
<dbReference type="InParanoid" id="A2G1G7"/>
<dbReference type="OrthoDB" id="1930084at2759"/>
<dbReference type="EC" id="3.1.3.16" evidence="4"/>
<name>A2G1G7_TRIV3</name>
<keyword evidence="2 4" id="KW-0378">Hydrolase</keyword>
<dbReference type="EMBL" id="DS114244">
    <property type="protein sequence ID" value="EAX89002.1"/>
    <property type="molecule type" value="Genomic_DNA"/>
</dbReference>
<dbReference type="InterPro" id="IPR006186">
    <property type="entry name" value="Ser/Thr-sp_prot-phosphatase"/>
</dbReference>
<dbReference type="GO" id="GO:0000724">
    <property type="term" value="P:double-strand break repair via homologous recombination"/>
    <property type="evidence" value="ECO:0000318"/>
    <property type="project" value="GO_Central"/>
</dbReference>
<reference evidence="6" key="2">
    <citation type="journal article" date="2007" name="Science">
        <title>Draft genome sequence of the sexually transmitted pathogen Trichomonas vaginalis.</title>
        <authorList>
            <person name="Carlton J.M."/>
            <person name="Hirt R.P."/>
            <person name="Silva J.C."/>
            <person name="Delcher A.L."/>
            <person name="Schatz M."/>
            <person name="Zhao Q."/>
            <person name="Wortman J.R."/>
            <person name="Bidwell S.L."/>
            <person name="Alsmark U.C.M."/>
            <person name="Besteiro S."/>
            <person name="Sicheritz-Ponten T."/>
            <person name="Noel C.J."/>
            <person name="Dacks J.B."/>
            <person name="Foster P.G."/>
            <person name="Simillion C."/>
            <person name="Van de Peer Y."/>
            <person name="Miranda-Saavedra D."/>
            <person name="Barton G.J."/>
            <person name="Westrop G.D."/>
            <person name="Mueller S."/>
            <person name="Dessi D."/>
            <person name="Fiori P.L."/>
            <person name="Ren Q."/>
            <person name="Paulsen I."/>
            <person name="Zhang H."/>
            <person name="Bastida-Corcuera F.D."/>
            <person name="Simoes-Barbosa A."/>
            <person name="Brown M.T."/>
            <person name="Hayes R.D."/>
            <person name="Mukherjee M."/>
            <person name="Okumura C.Y."/>
            <person name="Schneider R."/>
            <person name="Smith A.J."/>
            <person name="Vanacova S."/>
            <person name="Villalvazo M."/>
            <person name="Haas B.J."/>
            <person name="Pertea M."/>
            <person name="Feldblyum T.V."/>
            <person name="Utterback T.R."/>
            <person name="Shu C.L."/>
            <person name="Osoegawa K."/>
            <person name="de Jong P.J."/>
            <person name="Hrdy I."/>
            <person name="Horvathova L."/>
            <person name="Zubacova Z."/>
            <person name="Dolezal P."/>
            <person name="Malik S.B."/>
            <person name="Logsdon J.M. Jr."/>
            <person name="Henze K."/>
            <person name="Gupta A."/>
            <person name="Wang C.C."/>
            <person name="Dunne R.L."/>
            <person name="Upcroft J.A."/>
            <person name="Upcroft P."/>
            <person name="White O."/>
            <person name="Salzberg S.L."/>
            <person name="Tang P."/>
            <person name="Chiu C.-H."/>
            <person name="Lee Y.-S."/>
            <person name="Embley T.M."/>
            <person name="Coombs G.H."/>
            <person name="Mottram J.C."/>
            <person name="Tachezy J."/>
            <person name="Fraser-Liggett C.M."/>
            <person name="Johnson P.J."/>
        </authorList>
    </citation>
    <scope>NUCLEOTIDE SEQUENCE [LARGE SCALE GENOMIC DNA]</scope>
    <source>
        <strain evidence="6">G3</strain>
    </source>
</reference>
<dbReference type="Gene3D" id="3.60.21.10">
    <property type="match status" value="1"/>
</dbReference>
<evidence type="ECO:0000259" key="5">
    <source>
        <dbReference type="PROSITE" id="PS00125"/>
    </source>
</evidence>
<dbReference type="PANTHER" id="PTHR45619">
    <property type="entry name" value="SERINE/THREONINE-PROTEIN PHOSPHATASE PP2A-RELATED"/>
    <property type="match status" value="1"/>
</dbReference>
<evidence type="ECO:0000313" key="7">
    <source>
        <dbReference type="Proteomes" id="UP000001542"/>
    </source>
</evidence>
<comment type="similarity">
    <text evidence="4">Belongs to the PPP phosphatase family.</text>
</comment>
<dbReference type="Proteomes" id="UP000001542">
    <property type="component" value="Unassembled WGS sequence"/>
</dbReference>
<protein>
    <recommendedName>
        <fullName evidence="4">Serine/threonine-protein phosphatase</fullName>
        <ecNumber evidence="4">3.1.3.16</ecNumber>
    </recommendedName>
</protein>
<dbReference type="SMART" id="SM00156">
    <property type="entry name" value="PP2Ac"/>
    <property type="match status" value="1"/>
</dbReference>
<dbReference type="InterPro" id="IPR004843">
    <property type="entry name" value="Calcineurin-like_PHP"/>
</dbReference>
<keyword evidence="3" id="KW-0464">Manganese</keyword>
<dbReference type="RefSeq" id="XP_001301932.1">
    <property type="nucleotide sequence ID" value="XM_001301931.1"/>
</dbReference>
<dbReference type="eggNOG" id="KOG0372">
    <property type="taxonomic scope" value="Eukaryota"/>
</dbReference>
<gene>
    <name evidence="6" type="ORF">TVAG_381110</name>
</gene>
<dbReference type="KEGG" id="tva:4746667"/>
<dbReference type="VEuPathDB" id="TrichDB:TVAG_381110"/>
<dbReference type="AlphaFoldDB" id="A2G1G7"/>
<dbReference type="SMR" id="A2G1G7"/>
<evidence type="ECO:0000256" key="1">
    <source>
        <dbReference type="ARBA" id="ARBA00022723"/>
    </source>
</evidence>
<reference evidence="6" key="1">
    <citation type="submission" date="2006-10" db="EMBL/GenBank/DDBJ databases">
        <authorList>
            <person name="Amadeo P."/>
            <person name="Zhao Q."/>
            <person name="Wortman J."/>
            <person name="Fraser-Liggett C."/>
            <person name="Carlton J."/>
        </authorList>
    </citation>
    <scope>NUCLEOTIDE SEQUENCE</scope>
    <source>
        <strain evidence="6">G3</strain>
    </source>
</reference>
<proteinExistence type="inferred from homology"/>
<evidence type="ECO:0000256" key="2">
    <source>
        <dbReference type="ARBA" id="ARBA00022801"/>
    </source>
</evidence>
<comment type="catalytic activity">
    <reaction evidence="4">
        <text>O-phospho-L-threonyl-[protein] + H2O = L-threonyl-[protein] + phosphate</text>
        <dbReference type="Rhea" id="RHEA:47004"/>
        <dbReference type="Rhea" id="RHEA-COMP:11060"/>
        <dbReference type="Rhea" id="RHEA-COMP:11605"/>
        <dbReference type="ChEBI" id="CHEBI:15377"/>
        <dbReference type="ChEBI" id="CHEBI:30013"/>
        <dbReference type="ChEBI" id="CHEBI:43474"/>
        <dbReference type="ChEBI" id="CHEBI:61977"/>
        <dbReference type="EC" id="3.1.3.16"/>
    </reaction>
</comment>
<dbReference type="GO" id="GO:0005737">
    <property type="term" value="C:cytoplasm"/>
    <property type="evidence" value="ECO:0000318"/>
    <property type="project" value="GO_Central"/>
</dbReference>
<dbReference type="GO" id="GO:0046872">
    <property type="term" value="F:metal ion binding"/>
    <property type="evidence" value="ECO:0007669"/>
    <property type="project" value="UniProtKB-KW"/>
</dbReference>
<organism evidence="6 7">
    <name type="scientific">Trichomonas vaginalis (strain ATCC PRA-98 / G3)</name>
    <dbReference type="NCBI Taxonomy" id="412133"/>
    <lineage>
        <taxon>Eukaryota</taxon>
        <taxon>Metamonada</taxon>
        <taxon>Parabasalia</taxon>
        <taxon>Trichomonadida</taxon>
        <taxon>Trichomonadidae</taxon>
        <taxon>Trichomonas</taxon>
    </lineage>
</organism>
<dbReference type="SUPFAM" id="SSF56300">
    <property type="entry name" value="Metallo-dependent phosphatases"/>
    <property type="match status" value="1"/>
</dbReference>
<evidence type="ECO:0000256" key="3">
    <source>
        <dbReference type="ARBA" id="ARBA00023211"/>
    </source>
</evidence>
<dbReference type="OMA" id="MIWILAN"/>
<dbReference type="GO" id="GO:0005634">
    <property type="term" value="C:nucleus"/>
    <property type="evidence" value="ECO:0000318"/>
    <property type="project" value="GO_Central"/>
</dbReference>
<sequence>MSTENIDKYIEVLKQGKHLQEAQISEIFSKFISILEKEDNLLRLEAPINVVGDIHGQLFDLLNMFDLAEKESCEKKKFLFLGDYVDRGHFSIETIALLACLKIKSPNDIFMLRGNHESPSINQVYGFYNNCLELYGSSMIWILANKTFQHMPMAALINEKFFCIHGGLSPELRYVDQLYVVDRVCEIPETGILADLTWSDPDDSITKYGKSKRGSGHQFGRPQVEEFIQNNNLQLIIRSHQLAMKGYEEFFMKDDKPQLLTVWSAPNYCYTAGNKATFMAVDKDLNYRLIEFESGQEPAEELDPTICPYFA</sequence>
<dbReference type="Pfam" id="PF00149">
    <property type="entry name" value="Metallophos"/>
    <property type="match status" value="1"/>
</dbReference>
<feature type="domain" description="Serine/threonine specific protein phosphatases" evidence="5">
    <location>
        <begin position="112"/>
        <end position="117"/>
    </location>
</feature>
<keyword evidence="1" id="KW-0479">Metal-binding</keyword>
<accession>A2G1G7</accession>
<dbReference type="PROSITE" id="PS00125">
    <property type="entry name" value="SER_THR_PHOSPHATASE"/>
    <property type="match status" value="1"/>
</dbReference>
<dbReference type="InterPro" id="IPR029052">
    <property type="entry name" value="Metallo-depent_PP-like"/>
</dbReference>
<dbReference type="VEuPathDB" id="TrichDB:TVAGG3_1090790"/>
<evidence type="ECO:0000313" key="6">
    <source>
        <dbReference type="EMBL" id="EAX89002.1"/>
    </source>
</evidence>
<dbReference type="GO" id="GO:0004722">
    <property type="term" value="F:protein serine/threonine phosphatase activity"/>
    <property type="evidence" value="ECO:0000318"/>
    <property type="project" value="GO_Central"/>
</dbReference>